<accession>A0A7X1ZCQ9</accession>
<gene>
    <name evidence="1" type="primary">hutG</name>
    <name evidence="1" type="ORF">GHC57_01215</name>
</gene>
<reference evidence="1 2" key="1">
    <citation type="submission" date="2019-10" db="EMBL/GenBank/DDBJ databases">
        <title>Draft whole-genome sequence of the purple nonsulfur photosynthetic bacterium Roseospira navarrensis DSM 15114.</title>
        <authorList>
            <person name="Kyndt J.A."/>
            <person name="Meyer T.E."/>
        </authorList>
    </citation>
    <scope>NUCLEOTIDE SEQUENCE [LARGE SCALE GENOMIC DNA]</scope>
    <source>
        <strain evidence="1 2">DSM 15114</strain>
    </source>
</reference>
<protein>
    <submittedName>
        <fullName evidence="1">N-formylglutamate deformylase</fullName>
        <ecNumber evidence="1">3.5.1.68</ecNumber>
    </submittedName>
</protein>
<dbReference type="InterPro" id="IPR007709">
    <property type="entry name" value="N-FG_amidohydro"/>
</dbReference>
<evidence type="ECO:0000313" key="1">
    <source>
        <dbReference type="EMBL" id="MQX35131.1"/>
    </source>
</evidence>
<dbReference type="InterPro" id="IPR010247">
    <property type="entry name" value="HutG_amidohyd"/>
</dbReference>
<dbReference type="Proteomes" id="UP000434582">
    <property type="component" value="Unassembled WGS sequence"/>
</dbReference>
<evidence type="ECO:0000313" key="2">
    <source>
        <dbReference type="Proteomes" id="UP000434582"/>
    </source>
</evidence>
<dbReference type="Gene3D" id="3.40.630.40">
    <property type="entry name" value="Zn-dependent exopeptidases"/>
    <property type="match status" value="1"/>
</dbReference>
<dbReference type="EC" id="3.5.1.68" evidence="1"/>
<keyword evidence="2" id="KW-1185">Reference proteome</keyword>
<dbReference type="RefSeq" id="WP_153340256.1">
    <property type="nucleotide sequence ID" value="NZ_WIVE01000001.1"/>
</dbReference>
<proteinExistence type="predicted"/>
<keyword evidence="1" id="KW-0378">Hydrolase</keyword>
<name>A0A7X1ZCQ9_9PROT</name>
<dbReference type="NCBIfam" id="TIGR02017">
    <property type="entry name" value="hutG_amidohyd"/>
    <property type="match status" value="1"/>
</dbReference>
<comment type="caution">
    <text evidence="1">The sequence shown here is derived from an EMBL/GenBank/DDBJ whole genome shotgun (WGS) entry which is preliminary data.</text>
</comment>
<dbReference type="OrthoDB" id="9802050at2"/>
<dbReference type="GO" id="GO:0050129">
    <property type="term" value="F:N-formylglutamate deformylase activity"/>
    <property type="evidence" value="ECO:0007669"/>
    <property type="project" value="UniProtKB-EC"/>
</dbReference>
<dbReference type="EMBL" id="WIVE01000001">
    <property type="protein sequence ID" value="MQX35131.1"/>
    <property type="molecule type" value="Genomic_DNA"/>
</dbReference>
<dbReference type="SUPFAM" id="SSF53187">
    <property type="entry name" value="Zn-dependent exopeptidases"/>
    <property type="match status" value="1"/>
</dbReference>
<sequence length="272" mass="29948">MTPPEPVRVTPGDGPLVLGVPHAGTYVPPDLLDGLNEHGRALADTDWHVPRLYADLLPDVTVVEAVAHRYVIDCNRPPDGESLYPGQNTTGLCPTTDFEGRPIHRDGAAPDGAEQARRLEAWHRPYHEALADALARARARHGVAVLYDAHSIRCRLPFLFAGLLPDFNIGTNGGTSCARRVAEAVETAVRAAIPDGFTMVRDGRFKGGWTTRHYGRPDEGVHAVQMELAQAAYMDEAPPWTYRPERADRLRRHLRRVLLAARDTARVLARGT</sequence>
<dbReference type="AlphaFoldDB" id="A0A7X1ZCQ9"/>
<organism evidence="1 2">
    <name type="scientific">Roseospira navarrensis</name>
    <dbReference type="NCBI Taxonomy" id="140058"/>
    <lineage>
        <taxon>Bacteria</taxon>
        <taxon>Pseudomonadati</taxon>
        <taxon>Pseudomonadota</taxon>
        <taxon>Alphaproteobacteria</taxon>
        <taxon>Rhodospirillales</taxon>
        <taxon>Rhodospirillaceae</taxon>
        <taxon>Roseospira</taxon>
    </lineage>
</organism>
<dbReference type="Pfam" id="PF05013">
    <property type="entry name" value="FGase"/>
    <property type="match status" value="1"/>
</dbReference>